<name>A0A0J9U2M8_PLAVI</name>
<dbReference type="Proteomes" id="UP000053239">
    <property type="component" value="Unassembled WGS sequence"/>
</dbReference>
<feature type="compositionally biased region" description="Basic and acidic residues" evidence="2">
    <location>
        <begin position="48"/>
        <end position="99"/>
    </location>
</feature>
<feature type="compositionally biased region" description="Acidic residues" evidence="2">
    <location>
        <begin position="516"/>
        <end position="526"/>
    </location>
</feature>
<feature type="region of interest" description="Disordered" evidence="2">
    <location>
        <begin position="1"/>
        <end position="553"/>
    </location>
</feature>
<dbReference type="InterPro" id="IPR042534">
    <property type="entry name" value="SAP18_sf"/>
</dbReference>
<feature type="compositionally biased region" description="Basic and acidic residues" evidence="2">
    <location>
        <begin position="534"/>
        <end position="553"/>
    </location>
</feature>
<feature type="compositionally biased region" description="Basic residues" evidence="2">
    <location>
        <begin position="124"/>
        <end position="150"/>
    </location>
</feature>
<feature type="compositionally biased region" description="Basic and acidic residues" evidence="2">
    <location>
        <begin position="22"/>
        <end position="32"/>
    </location>
</feature>
<comment type="similarity">
    <text evidence="1">Belongs to the SAP18 family.</text>
</comment>
<feature type="compositionally biased region" description="Basic residues" evidence="2">
    <location>
        <begin position="407"/>
        <end position="419"/>
    </location>
</feature>
<dbReference type="AlphaFoldDB" id="A0A0J9U2M8"/>
<feature type="compositionally biased region" description="Basic residues" evidence="2">
    <location>
        <begin position="354"/>
        <end position="367"/>
    </location>
</feature>
<feature type="compositionally biased region" description="Polar residues" evidence="2">
    <location>
        <begin position="1"/>
        <end position="21"/>
    </location>
</feature>
<evidence type="ECO:0000256" key="2">
    <source>
        <dbReference type="SAM" id="MobiDB-lite"/>
    </source>
</evidence>
<dbReference type="InterPro" id="IPR010516">
    <property type="entry name" value="SAP18"/>
</dbReference>
<evidence type="ECO:0000313" key="3">
    <source>
        <dbReference type="EMBL" id="KNA02476.1"/>
    </source>
</evidence>
<dbReference type="GO" id="GO:0003714">
    <property type="term" value="F:transcription corepressor activity"/>
    <property type="evidence" value="ECO:0007669"/>
    <property type="project" value="TreeGrafter"/>
</dbReference>
<gene>
    <name evidence="3" type="ORF">PVNG_03769</name>
</gene>
<dbReference type="PANTHER" id="PTHR13082:SF0">
    <property type="entry name" value="HISTONE DEACETYLASE COMPLEX SUBUNIT SAP18"/>
    <property type="match status" value="1"/>
</dbReference>
<dbReference type="PANTHER" id="PTHR13082">
    <property type="entry name" value="SAP18"/>
    <property type="match status" value="1"/>
</dbReference>
<accession>A0A0J9U2M8</accession>
<dbReference type="Pfam" id="PF06487">
    <property type="entry name" value="SAP18"/>
    <property type="match status" value="1"/>
</dbReference>
<feature type="compositionally biased region" description="Low complexity" evidence="2">
    <location>
        <begin position="206"/>
        <end position="216"/>
    </location>
</feature>
<proteinExistence type="inferred from homology"/>
<dbReference type="EMBL" id="KQ235181">
    <property type="protein sequence ID" value="KNA02476.1"/>
    <property type="molecule type" value="Genomic_DNA"/>
</dbReference>
<feature type="compositionally biased region" description="Basic and acidic residues" evidence="2">
    <location>
        <begin position="317"/>
        <end position="336"/>
    </location>
</feature>
<evidence type="ECO:0000256" key="1">
    <source>
        <dbReference type="ARBA" id="ARBA00009143"/>
    </source>
</evidence>
<feature type="compositionally biased region" description="Low complexity" evidence="2">
    <location>
        <begin position="101"/>
        <end position="113"/>
    </location>
</feature>
<feature type="compositionally biased region" description="Basic and acidic residues" evidence="2">
    <location>
        <begin position="174"/>
        <end position="190"/>
    </location>
</feature>
<dbReference type="Gene3D" id="3.10.20.550">
    <property type="entry name" value="ASAP complex, SAP18 subunit"/>
    <property type="match status" value="1"/>
</dbReference>
<feature type="compositionally biased region" description="Basic residues" evidence="2">
    <location>
        <begin position="276"/>
        <end position="286"/>
    </location>
</feature>
<evidence type="ECO:0008006" key="5">
    <source>
        <dbReference type="Google" id="ProtNLM"/>
    </source>
</evidence>
<dbReference type="GO" id="GO:0005634">
    <property type="term" value="C:nucleus"/>
    <property type="evidence" value="ECO:0007669"/>
    <property type="project" value="TreeGrafter"/>
</dbReference>
<feature type="compositionally biased region" description="Basic residues" evidence="2">
    <location>
        <begin position="235"/>
        <end position="246"/>
    </location>
</feature>
<organism evidence="3 4">
    <name type="scientific">Plasmodium vivax North Korean</name>
    <dbReference type="NCBI Taxonomy" id="1035514"/>
    <lineage>
        <taxon>Eukaryota</taxon>
        <taxon>Sar</taxon>
        <taxon>Alveolata</taxon>
        <taxon>Apicomplexa</taxon>
        <taxon>Aconoidasida</taxon>
        <taxon>Haemosporida</taxon>
        <taxon>Plasmodiidae</taxon>
        <taxon>Plasmodium</taxon>
        <taxon>Plasmodium (Plasmodium)</taxon>
    </lineage>
</organism>
<feature type="compositionally biased region" description="Low complexity" evidence="2">
    <location>
        <begin position="438"/>
        <end position="454"/>
    </location>
</feature>
<sequence>MSSSEKSPLLQNDQGNNTQSADGKEKLEEKVGSSDADSGVKFATRSDFTNEMRSEGRSEGRSERGEERGEERGGERGGELDGKGKPREANKRRPKKDASEESYGSSMSLLSLSDVGRAGEVKRRSEKKTHKRGSSHKVRRHKDRGEKRRHSSSDGSSDSSDRSDSSGESLSSHHSRDGKDRKRKGVTKDVKKGKHKAGAAVGGGYSKLSSFSLSSSDTDDDLELESISDLNYKPHSGRRQKKLQKKVKSDRLSSKKHHHRYDEEEEQQQQREGRKGSAKYTKKKNGSTRGESREVSYSVSLSSEEESKKRKKKKKKLAADRSGRRPKRGSSEEHTYTHNSRGNVGESEAEEHHNHRHNHHRNHHRNHHHDDDGRSPLGKKHPQKGTAKGHANALEGDPKRGGEKRRAEKKKNKIKKTNKASKANRNGRGSDADEYESTTESSSAEVNSRSSPLPSRKKRRASFSEAQSADLAVSVSSEERFRAKGRMPHDGTVMVRDKRERTGGRKAPGGIHQNFDEDDEVDDDDDAFLHPRMKRGDPYREGRPKRAEEEEVPRFRDREWQPYGGTHHREFEKERKEHAGGGSHVERGHMERGHMQYCQMESSLMAPPYRHRNHGSMEHKKDVAILIKNRRHEYLPEHGDHCFDEVRSPGGLIDREKTCPFLLRLFYKLDDEYSNVEDVKLCKKSGVQSNELQIYGWLDITMREIVTLVKDFYQESRKRDAHWVFKVYSNERKELTFLSRVHSTKHNYREDNKTLLSLDYEIGDILLLSIMFERCEAV</sequence>
<dbReference type="OrthoDB" id="440566at2759"/>
<feature type="compositionally biased region" description="Acidic residues" evidence="2">
    <location>
        <begin position="217"/>
        <end position="226"/>
    </location>
</feature>
<feature type="compositionally biased region" description="Basic and acidic residues" evidence="2">
    <location>
        <begin position="396"/>
        <end position="406"/>
    </location>
</feature>
<protein>
    <recommendedName>
        <fullName evidence="5">Histone deacetylase complex subunit SAP18</fullName>
    </recommendedName>
</protein>
<reference evidence="3 4" key="1">
    <citation type="submission" date="2011-09" db="EMBL/GenBank/DDBJ databases">
        <title>The Genome Sequence of Plasmodium vivax North Korean.</title>
        <authorList>
            <consortium name="The Broad Institute Genome Sequencing Platform"/>
            <consortium name="The Broad Institute Genome Sequencing Center for Infectious Disease"/>
            <person name="Neafsey D."/>
            <person name="Carlton J."/>
            <person name="Barnwell J."/>
            <person name="Collins W."/>
            <person name="Escalante A."/>
            <person name="Mullikin J."/>
            <person name="Saul A."/>
            <person name="Guigo R."/>
            <person name="Camara F."/>
            <person name="Young S.K."/>
            <person name="Zeng Q."/>
            <person name="Gargeya S."/>
            <person name="Fitzgerald M."/>
            <person name="Haas B."/>
            <person name="Abouelleil A."/>
            <person name="Alvarado L."/>
            <person name="Arachchi H.M."/>
            <person name="Berlin A."/>
            <person name="Brown A."/>
            <person name="Chapman S.B."/>
            <person name="Chen Z."/>
            <person name="Dunbar C."/>
            <person name="Freedman E."/>
            <person name="Gearin G."/>
            <person name="Gellesch M."/>
            <person name="Goldberg J."/>
            <person name="Griggs A."/>
            <person name="Gujja S."/>
            <person name="Heiman D."/>
            <person name="Howarth C."/>
            <person name="Larson L."/>
            <person name="Lui A."/>
            <person name="MacDonald P.J.P."/>
            <person name="Montmayeur A."/>
            <person name="Murphy C."/>
            <person name="Neiman D."/>
            <person name="Pearson M."/>
            <person name="Priest M."/>
            <person name="Roberts A."/>
            <person name="Saif S."/>
            <person name="Shea T."/>
            <person name="Shenoy N."/>
            <person name="Sisk P."/>
            <person name="Stolte C."/>
            <person name="Sykes S."/>
            <person name="Wortman J."/>
            <person name="Nusbaum C."/>
            <person name="Birren B."/>
        </authorList>
    </citation>
    <scope>NUCLEOTIDE SEQUENCE [LARGE SCALE GENOMIC DNA]</scope>
    <source>
        <strain evidence="3 4">North Korean</strain>
    </source>
</reference>
<evidence type="ECO:0000313" key="4">
    <source>
        <dbReference type="Proteomes" id="UP000053239"/>
    </source>
</evidence>